<dbReference type="AlphaFoldDB" id="G2YM47"/>
<sequence>MSMSCTEGDTEGSYRNESSKTQNSYLGYVSDMDIACIIQALIPFAHFTSYIEMTEEYILCLMH</sequence>
<evidence type="ECO:0000313" key="3">
    <source>
        <dbReference type="Proteomes" id="UP000008177"/>
    </source>
</evidence>
<reference evidence="3" key="1">
    <citation type="journal article" date="2011" name="PLoS Genet.">
        <title>Genomic analysis of the necrotrophic fungal pathogens Sclerotinia sclerotiorum and Botrytis cinerea.</title>
        <authorList>
            <person name="Amselem J."/>
            <person name="Cuomo C.A."/>
            <person name="van Kan J.A."/>
            <person name="Viaud M."/>
            <person name="Benito E.P."/>
            <person name="Couloux A."/>
            <person name="Coutinho P.M."/>
            <person name="de Vries R.P."/>
            <person name="Dyer P.S."/>
            <person name="Fillinger S."/>
            <person name="Fournier E."/>
            <person name="Gout L."/>
            <person name="Hahn M."/>
            <person name="Kohn L."/>
            <person name="Lapalu N."/>
            <person name="Plummer K.M."/>
            <person name="Pradier J.M."/>
            <person name="Quevillon E."/>
            <person name="Sharon A."/>
            <person name="Simon A."/>
            <person name="ten Have A."/>
            <person name="Tudzynski B."/>
            <person name="Tudzynski P."/>
            <person name="Wincker P."/>
            <person name="Andrew M."/>
            <person name="Anthouard V."/>
            <person name="Beever R.E."/>
            <person name="Beffa R."/>
            <person name="Benoit I."/>
            <person name="Bouzid O."/>
            <person name="Brault B."/>
            <person name="Chen Z."/>
            <person name="Choquer M."/>
            <person name="Collemare J."/>
            <person name="Cotton P."/>
            <person name="Danchin E.G."/>
            <person name="Da Silva C."/>
            <person name="Gautier A."/>
            <person name="Giraud C."/>
            <person name="Giraud T."/>
            <person name="Gonzalez C."/>
            <person name="Grossetete S."/>
            <person name="Guldener U."/>
            <person name="Henrissat B."/>
            <person name="Howlett B.J."/>
            <person name="Kodira C."/>
            <person name="Kretschmer M."/>
            <person name="Lappartient A."/>
            <person name="Leroch M."/>
            <person name="Levis C."/>
            <person name="Mauceli E."/>
            <person name="Neuveglise C."/>
            <person name="Oeser B."/>
            <person name="Pearson M."/>
            <person name="Poulain J."/>
            <person name="Poussereau N."/>
            <person name="Quesneville H."/>
            <person name="Rascle C."/>
            <person name="Schumacher J."/>
            <person name="Segurens B."/>
            <person name="Sexton A."/>
            <person name="Silva E."/>
            <person name="Sirven C."/>
            <person name="Soanes D.M."/>
            <person name="Talbot N.J."/>
            <person name="Templeton M."/>
            <person name="Yandava C."/>
            <person name="Yarden O."/>
            <person name="Zeng Q."/>
            <person name="Rollins J.A."/>
            <person name="Lebrun M.H."/>
            <person name="Dickman M."/>
        </authorList>
    </citation>
    <scope>NUCLEOTIDE SEQUENCE [LARGE SCALE GENOMIC DNA]</scope>
    <source>
        <strain evidence="3">T4</strain>
    </source>
</reference>
<feature type="compositionally biased region" description="Polar residues" evidence="1">
    <location>
        <begin position="1"/>
        <end position="11"/>
    </location>
</feature>
<dbReference type="EMBL" id="FQ790344">
    <property type="protein sequence ID" value="CCD52695.1"/>
    <property type="molecule type" value="Genomic_DNA"/>
</dbReference>
<evidence type="ECO:0000256" key="1">
    <source>
        <dbReference type="SAM" id="MobiDB-lite"/>
    </source>
</evidence>
<name>G2YM47_BOTF4</name>
<protein>
    <submittedName>
        <fullName evidence="2">Uncharacterized protein</fullName>
    </submittedName>
</protein>
<proteinExistence type="predicted"/>
<gene>
    <name evidence="2" type="ORF">BofuT4_uP001420.1</name>
</gene>
<accession>G2YM47</accession>
<dbReference type="HOGENOM" id="CLU_2885531_0_0_1"/>
<dbReference type="Proteomes" id="UP000008177">
    <property type="component" value="Unplaced contigs"/>
</dbReference>
<evidence type="ECO:0000313" key="2">
    <source>
        <dbReference type="EMBL" id="CCD52695.1"/>
    </source>
</evidence>
<dbReference type="InParanoid" id="G2YM47"/>
<organism evidence="2 3">
    <name type="scientific">Botryotinia fuckeliana (strain T4)</name>
    <name type="common">Noble rot fungus</name>
    <name type="synonym">Botrytis cinerea</name>
    <dbReference type="NCBI Taxonomy" id="999810"/>
    <lineage>
        <taxon>Eukaryota</taxon>
        <taxon>Fungi</taxon>
        <taxon>Dikarya</taxon>
        <taxon>Ascomycota</taxon>
        <taxon>Pezizomycotina</taxon>
        <taxon>Leotiomycetes</taxon>
        <taxon>Helotiales</taxon>
        <taxon>Sclerotiniaceae</taxon>
        <taxon>Botrytis</taxon>
    </lineage>
</organism>
<feature type="region of interest" description="Disordered" evidence="1">
    <location>
        <begin position="1"/>
        <end position="20"/>
    </location>
</feature>